<feature type="region of interest" description="Disordered" evidence="1">
    <location>
        <begin position="342"/>
        <end position="365"/>
    </location>
</feature>
<dbReference type="AlphaFoldDB" id="A0A6A7AZ79"/>
<feature type="compositionally biased region" description="Basic and acidic residues" evidence="1">
    <location>
        <begin position="354"/>
        <end position="365"/>
    </location>
</feature>
<keyword evidence="2" id="KW-0812">Transmembrane</keyword>
<reference evidence="3" key="1">
    <citation type="submission" date="2020-01" db="EMBL/GenBank/DDBJ databases">
        <authorList>
            <consortium name="DOE Joint Genome Institute"/>
            <person name="Haridas S."/>
            <person name="Albert R."/>
            <person name="Binder M."/>
            <person name="Bloem J."/>
            <person name="Labutti K."/>
            <person name="Salamov A."/>
            <person name="Andreopoulos B."/>
            <person name="Baker S.E."/>
            <person name="Barry K."/>
            <person name="Bills G."/>
            <person name="Bluhm B.H."/>
            <person name="Cannon C."/>
            <person name="Castanera R."/>
            <person name="Culley D.E."/>
            <person name="Daum C."/>
            <person name="Ezra D."/>
            <person name="Gonzalez J.B."/>
            <person name="Henrissat B."/>
            <person name="Kuo A."/>
            <person name="Liang C."/>
            <person name="Lipzen A."/>
            <person name="Lutzoni F."/>
            <person name="Magnuson J."/>
            <person name="Mondo S."/>
            <person name="Nolan M."/>
            <person name="Ohm R."/>
            <person name="Pangilinan J."/>
            <person name="Park H.-J."/>
            <person name="Ramirez L."/>
            <person name="Alfaro M."/>
            <person name="Sun H."/>
            <person name="Tritt A."/>
            <person name="Yoshinaga Y."/>
            <person name="Zwiers L.-H."/>
            <person name="Turgeon B.G."/>
            <person name="Goodwin S.B."/>
            <person name="Spatafora J.W."/>
            <person name="Crous P.W."/>
            <person name="Grigoriev I.V."/>
        </authorList>
    </citation>
    <scope>NUCLEOTIDE SEQUENCE</scope>
    <source>
        <strain evidence="3">IPT5</strain>
    </source>
</reference>
<name>A0A6A7AZ79_9PLEO</name>
<dbReference type="InterPro" id="IPR013078">
    <property type="entry name" value="His_Pase_superF_clade-1"/>
</dbReference>
<dbReference type="InterPro" id="IPR029033">
    <property type="entry name" value="His_PPase_superfam"/>
</dbReference>
<dbReference type="InterPro" id="IPR050275">
    <property type="entry name" value="PGM_Phosphatase"/>
</dbReference>
<dbReference type="Pfam" id="PF00300">
    <property type="entry name" value="His_Phos_1"/>
    <property type="match status" value="1"/>
</dbReference>
<dbReference type="CDD" id="cd07067">
    <property type="entry name" value="HP_PGM_like"/>
    <property type="match status" value="1"/>
</dbReference>
<sequence>MIFPSSGKYKIFGSKSPIPLFLTFAICLVLYLYFNMTSSPQSPIPAAPPQNYHYEYTVVKGLFQQSEQETDDSTFDFRKENFGLINRSYPTDIAGKEEEQWRRFERYIASLNETTSDGESIKVLFLARHGQGWHNVAETKYGTKAWDCHYAALNGSTADNLTWSDAHLTPLGTQQALSVNELWSHQLPLGLPPPQTYYVSPLTRTIQTADLTFTRLPLPKNAPYKPLIKELLREALGVHTCDRRSSASSLRTAHPHLTFESNFSEQDVLWEKDYREPRDARRYRLSVFLDDVWESDKGVWISMTSHSGAIASLLEGVGHRAWGLETGGVVPVVVKGRRIGSGREVPVRGPSDGPDCKEGDAGGIE</sequence>
<dbReference type="SMART" id="SM00855">
    <property type="entry name" value="PGAM"/>
    <property type="match status" value="1"/>
</dbReference>
<evidence type="ECO:0000256" key="1">
    <source>
        <dbReference type="SAM" id="MobiDB-lite"/>
    </source>
</evidence>
<proteinExistence type="predicted"/>
<keyword evidence="2" id="KW-1133">Transmembrane helix</keyword>
<organism evidence="3 4">
    <name type="scientific">Plenodomus tracheiphilus IPT5</name>
    <dbReference type="NCBI Taxonomy" id="1408161"/>
    <lineage>
        <taxon>Eukaryota</taxon>
        <taxon>Fungi</taxon>
        <taxon>Dikarya</taxon>
        <taxon>Ascomycota</taxon>
        <taxon>Pezizomycotina</taxon>
        <taxon>Dothideomycetes</taxon>
        <taxon>Pleosporomycetidae</taxon>
        <taxon>Pleosporales</taxon>
        <taxon>Pleosporineae</taxon>
        <taxon>Leptosphaeriaceae</taxon>
        <taxon>Plenodomus</taxon>
    </lineage>
</organism>
<dbReference type="Proteomes" id="UP000799423">
    <property type="component" value="Unassembled WGS sequence"/>
</dbReference>
<gene>
    <name evidence="3" type="ORF">T440DRAFT_170289</name>
</gene>
<dbReference type="PANTHER" id="PTHR48100">
    <property type="entry name" value="BROAD-SPECIFICITY PHOSPHATASE YOR283W-RELATED"/>
    <property type="match status" value="1"/>
</dbReference>
<accession>A0A6A7AZ79</accession>
<dbReference type="EMBL" id="MU006318">
    <property type="protein sequence ID" value="KAF2848363.1"/>
    <property type="molecule type" value="Genomic_DNA"/>
</dbReference>
<evidence type="ECO:0000313" key="3">
    <source>
        <dbReference type="EMBL" id="KAF2848363.1"/>
    </source>
</evidence>
<dbReference type="GO" id="GO:0016791">
    <property type="term" value="F:phosphatase activity"/>
    <property type="evidence" value="ECO:0007669"/>
    <property type="project" value="TreeGrafter"/>
</dbReference>
<evidence type="ECO:0000256" key="2">
    <source>
        <dbReference type="SAM" id="Phobius"/>
    </source>
</evidence>
<dbReference type="OrthoDB" id="496981at2759"/>
<keyword evidence="4" id="KW-1185">Reference proteome</keyword>
<protein>
    <submittedName>
        <fullName evidence="3">Phosphoglycerate mutase-like protein</fullName>
    </submittedName>
</protein>
<dbReference type="PANTHER" id="PTHR48100:SF1">
    <property type="entry name" value="HISTIDINE PHOSPHATASE FAMILY PROTEIN-RELATED"/>
    <property type="match status" value="1"/>
</dbReference>
<feature type="transmembrane region" description="Helical" evidence="2">
    <location>
        <begin position="12"/>
        <end position="34"/>
    </location>
</feature>
<dbReference type="GO" id="GO:0005737">
    <property type="term" value="C:cytoplasm"/>
    <property type="evidence" value="ECO:0007669"/>
    <property type="project" value="TreeGrafter"/>
</dbReference>
<dbReference type="SUPFAM" id="SSF53254">
    <property type="entry name" value="Phosphoglycerate mutase-like"/>
    <property type="match status" value="1"/>
</dbReference>
<dbReference type="Gene3D" id="3.40.50.1240">
    <property type="entry name" value="Phosphoglycerate mutase-like"/>
    <property type="match status" value="1"/>
</dbReference>
<evidence type="ECO:0000313" key="4">
    <source>
        <dbReference type="Proteomes" id="UP000799423"/>
    </source>
</evidence>
<keyword evidence="2" id="KW-0472">Membrane</keyword>